<evidence type="ECO:0000313" key="3">
    <source>
        <dbReference type="Proteomes" id="UP000017938"/>
    </source>
</evidence>
<organism evidence="2 3">
    <name type="scientific">Candidatus Colimorpha enterica</name>
    <dbReference type="NCBI Taxonomy" id="3083063"/>
    <lineage>
        <taxon>Bacteria</taxon>
        <taxon>Pseudomonadati</taxon>
        <taxon>Bacteroidota</taxon>
        <taxon>Bacteroidia</taxon>
        <taxon>Bacteroidales</taxon>
        <taxon>Candidatus Colimorpha</taxon>
    </lineage>
</organism>
<sequence>MSTKTKKIITIAGIILALVIIVSAVLLVSKEVVIRTYEIDFPGEGGEMTVLNTTVISADVESLEKQVSTMTGYIYCDPVITDYKIVEKFGFDIGKYHYPAFGTFEEPRLYGDINERHIEIDKYGSFVYKTGVEDTWFDMQLSDAECMSIAKQWLKENGLLNMNIDPYWTKDESRVTTKGETVVIAKTIVFHLLTDDGCGIYGNSRVSVRVNGNGEIVDVYYRWREYKRKIKADLISIEDALKRIDEQKAYISMENASKELRFESVSVHYWAEAIDVGIKVMLPVYVFEGESTTQDGSVEDFSITVQANKLN</sequence>
<reference evidence="2" key="1">
    <citation type="submission" date="2012-11" db="EMBL/GenBank/DDBJ databases">
        <title>Dependencies among metagenomic species, viruses, plasmids and units of genetic variation.</title>
        <authorList>
            <person name="Nielsen H.B."/>
            <person name="Almeida M."/>
            <person name="Juncker A.S."/>
            <person name="Rasmussen S."/>
            <person name="Li J."/>
            <person name="Sunagawa S."/>
            <person name="Plichta D."/>
            <person name="Gautier L."/>
            <person name="Le Chatelier E."/>
            <person name="Peletier E."/>
            <person name="Bonde I."/>
            <person name="Nielsen T."/>
            <person name="Manichanh C."/>
            <person name="Arumugam M."/>
            <person name="Batto J."/>
            <person name="Santos M.B.Q.D."/>
            <person name="Blom N."/>
            <person name="Borruel N."/>
            <person name="Burgdorf K.S."/>
            <person name="Boumezbeur F."/>
            <person name="Casellas F."/>
            <person name="Dore J."/>
            <person name="Guarner F."/>
            <person name="Hansen T."/>
            <person name="Hildebrand F."/>
            <person name="Kaas R.S."/>
            <person name="Kennedy S."/>
            <person name="Kristiansen K."/>
            <person name="Kultima J.R."/>
            <person name="Leonard P."/>
            <person name="Levenez F."/>
            <person name="Lund O."/>
            <person name="Moumen B."/>
            <person name="Le Paslier D."/>
            <person name="Pons N."/>
            <person name="Pedersen O."/>
            <person name="Prifti E."/>
            <person name="Qin J."/>
            <person name="Raes J."/>
            <person name="Tap J."/>
            <person name="Tims S."/>
            <person name="Ussery D.W."/>
            <person name="Yamada T."/>
            <person name="MetaHit consortium"/>
            <person name="Renault P."/>
            <person name="Sicheritz-Ponten T."/>
            <person name="Bork P."/>
            <person name="Wang J."/>
            <person name="Brunak S."/>
            <person name="Ehrlich S.D."/>
        </authorList>
    </citation>
    <scope>NUCLEOTIDE SEQUENCE [LARGE SCALE GENOMIC DNA]</scope>
</reference>
<keyword evidence="1" id="KW-1133">Transmembrane helix</keyword>
<accession>R6TN82</accession>
<dbReference type="EMBL" id="CBFW010000256">
    <property type="protein sequence ID" value="CDC74888.1"/>
    <property type="molecule type" value="Genomic_DNA"/>
</dbReference>
<gene>
    <name evidence="2" type="ORF">BN580_01665</name>
</gene>
<comment type="caution">
    <text evidence="2">The sequence shown here is derived from an EMBL/GenBank/DDBJ whole genome shotgun (WGS) entry which is preliminary data.</text>
</comment>
<keyword evidence="1" id="KW-0812">Transmembrane</keyword>
<proteinExistence type="predicted"/>
<dbReference type="STRING" id="1263015.BN580_01665"/>
<evidence type="ECO:0000313" key="2">
    <source>
        <dbReference type="EMBL" id="CDC74888.1"/>
    </source>
</evidence>
<keyword evidence="1" id="KW-0472">Membrane</keyword>
<dbReference type="Proteomes" id="UP000017938">
    <property type="component" value="Unassembled WGS sequence"/>
</dbReference>
<name>R6TN82_9BACT</name>
<dbReference type="AlphaFoldDB" id="R6TN82"/>
<feature type="transmembrane region" description="Helical" evidence="1">
    <location>
        <begin position="7"/>
        <end position="28"/>
    </location>
</feature>
<protein>
    <submittedName>
        <fullName evidence="2">Uncharacterized protein</fullName>
    </submittedName>
</protein>
<evidence type="ECO:0000256" key="1">
    <source>
        <dbReference type="SAM" id="Phobius"/>
    </source>
</evidence>